<dbReference type="Gene3D" id="3.90.76.10">
    <property type="entry name" value="Dipeptide-binding Protein, Domain 1"/>
    <property type="match status" value="1"/>
</dbReference>
<comment type="caution">
    <text evidence="6">The sequence shown here is derived from an EMBL/GenBank/DDBJ whole genome shotgun (WGS) entry which is preliminary data.</text>
</comment>
<dbReference type="SUPFAM" id="SSF53850">
    <property type="entry name" value="Periplasmic binding protein-like II"/>
    <property type="match status" value="1"/>
</dbReference>
<dbReference type="CDD" id="cd08504">
    <property type="entry name" value="PBP2_OppA"/>
    <property type="match status" value="1"/>
</dbReference>
<dbReference type="Proteomes" id="UP001055153">
    <property type="component" value="Unassembled WGS sequence"/>
</dbReference>
<dbReference type="Gene3D" id="3.10.105.10">
    <property type="entry name" value="Dipeptide-binding Protein, Domain 3"/>
    <property type="match status" value="1"/>
</dbReference>
<dbReference type="RefSeq" id="WP_373324780.1">
    <property type="nucleotide sequence ID" value="NZ_BPQQ01000056.1"/>
</dbReference>
<comment type="subcellular location">
    <subcellularLocation>
        <location evidence="1">Periplasm</location>
    </subcellularLocation>
</comment>
<dbReference type="InterPro" id="IPR039424">
    <property type="entry name" value="SBP_5"/>
</dbReference>
<dbReference type="PROSITE" id="PS51318">
    <property type="entry name" value="TAT"/>
    <property type="match status" value="1"/>
</dbReference>
<dbReference type="InterPro" id="IPR006311">
    <property type="entry name" value="TAT_signal"/>
</dbReference>
<evidence type="ECO:0000313" key="7">
    <source>
        <dbReference type="Proteomes" id="UP001055153"/>
    </source>
</evidence>
<evidence type="ECO:0000256" key="2">
    <source>
        <dbReference type="ARBA" id="ARBA00005695"/>
    </source>
</evidence>
<evidence type="ECO:0000256" key="1">
    <source>
        <dbReference type="ARBA" id="ARBA00004418"/>
    </source>
</evidence>
<keyword evidence="7" id="KW-1185">Reference proteome</keyword>
<comment type="similarity">
    <text evidence="2">Belongs to the bacterial solute-binding protein 5 family.</text>
</comment>
<keyword evidence="3" id="KW-0813">Transport</keyword>
<dbReference type="Pfam" id="PF00496">
    <property type="entry name" value="SBP_bac_5"/>
    <property type="match status" value="1"/>
</dbReference>
<organism evidence="6 7">
    <name type="scientific">Methylobacterium isbiliense</name>
    <dbReference type="NCBI Taxonomy" id="315478"/>
    <lineage>
        <taxon>Bacteria</taxon>
        <taxon>Pseudomonadati</taxon>
        <taxon>Pseudomonadota</taxon>
        <taxon>Alphaproteobacteria</taxon>
        <taxon>Hyphomicrobiales</taxon>
        <taxon>Methylobacteriaceae</taxon>
        <taxon>Methylobacterium</taxon>
    </lineage>
</organism>
<protein>
    <submittedName>
        <fullName evidence="6">Periplasmic oligopeptide-binding protein</fullName>
    </submittedName>
</protein>
<dbReference type="EMBL" id="BPQQ01000056">
    <property type="protein sequence ID" value="GJE02421.1"/>
    <property type="molecule type" value="Genomic_DNA"/>
</dbReference>
<reference evidence="6" key="1">
    <citation type="journal article" date="2021" name="Front. Microbiol.">
        <title>Comprehensive Comparative Genomics and Phenotyping of Methylobacterium Species.</title>
        <authorList>
            <person name="Alessa O."/>
            <person name="Ogura Y."/>
            <person name="Fujitani Y."/>
            <person name="Takami H."/>
            <person name="Hayashi T."/>
            <person name="Sahin N."/>
            <person name="Tani A."/>
        </authorList>
    </citation>
    <scope>NUCLEOTIDE SEQUENCE</scope>
    <source>
        <strain evidence="6">DSM 17168</strain>
    </source>
</reference>
<evidence type="ECO:0000256" key="4">
    <source>
        <dbReference type="ARBA" id="ARBA00022729"/>
    </source>
</evidence>
<dbReference type="Gene3D" id="3.40.190.10">
    <property type="entry name" value="Periplasmic binding protein-like II"/>
    <property type="match status" value="1"/>
</dbReference>
<feature type="domain" description="Solute-binding protein family 5" evidence="5">
    <location>
        <begin position="86"/>
        <end position="465"/>
    </location>
</feature>
<reference evidence="6" key="2">
    <citation type="submission" date="2021-08" db="EMBL/GenBank/DDBJ databases">
        <authorList>
            <person name="Tani A."/>
            <person name="Ola A."/>
            <person name="Ogura Y."/>
            <person name="Katsura K."/>
            <person name="Hayashi T."/>
        </authorList>
    </citation>
    <scope>NUCLEOTIDE SEQUENCE</scope>
    <source>
        <strain evidence="6">DSM 17168</strain>
    </source>
</reference>
<keyword evidence="4" id="KW-0732">Signal</keyword>
<dbReference type="InterPro" id="IPR000914">
    <property type="entry name" value="SBP_5_dom"/>
</dbReference>
<gene>
    <name evidence="6" type="primary">oppA_2</name>
    <name evidence="6" type="ORF">GMJLKIPL_4370</name>
</gene>
<dbReference type="PANTHER" id="PTHR30290">
    <property type="entry name" value="PERIPLASMIC BINDING COMPONENT OF ABC TRANSPORTER"/>
    <property type="match status" value="1"/>
</dbReference>
<sequence>MGPPLRRRDPRRRELSRRDLLAGACLAGAAGAAPGPARGADAALYRRGNGADPETLDPHKTSTVAEATILLDLFEGLTTYDAGGTLVAGAAERWSSSPDGLTWTFALRPDGRWSNGDPVVAEDFAFGLRRMLDPATGAKYANVLFPLRRAEAVNRGALPPGALGVAAPDPLTLVVELERPTPYLLELMTHQASTPVHRPSLAAFGDAFSRPGRLVSNGAYRLEDFSPNDRITAVRNPHFREAGSVRIPRVAYIPTPDVAAAVRRYAAGEIESLDDLPADQIRSLRARFGDQVVLTPALGVLALMVNLRKAPLGDARVRHALSLAIDREFLAEAVWGETMLPAYSFTPAGLDNALPPPLMPGQDLSPLEREDRAVALLREAGFGPGGRALTVEIRYNTTDNNRNTMVAIGEMWRALNVATAFVNTDAKTHFAYLRDGGPFDLARMSWIADYSDPQNFLFLVESGNDGFNSGRYANPAYDALMREAAGTVDLERRAGILYRAEEMFLADLPWIPLLHYRHKHLVSPRLKGMRPNIRGVAPTRWLSLAP</sequence>
<proteinExistence type="inferred from homology"/>
<dbReference type="PANTHER" id="PTHR30290:SF10">
    <property type="entry name" value="PERIPLASMIC OLIGOPEPTIDE-BINDING PROTEIN-RELATED"/>
    <property type="match status" value="1"/>
</dbReference>
<dbReference type="InterPro" id="IPR030678">
    <property type="entry name" value="Peptide/Ni-bd"/>
</dbReference>
<evidence type="ECO:0000313" key="6">
    <source>
        <dbReference type="EMBL" id="GJE02421.1"/>
    </source>
</evidence>
<accession>A0ABQ4SL66</accession>
<dbReference type="PIRSF" id="PIRSF002741">
    <property type="entry name" value="MppA"/>
    <property type="match status" value="1"/>
</dbReference>
<evidence type="ECO:0000256" key="3">
    <source>
        <dbReference type="ARBA" id="ARBA00022448"/>
    </source>
</evidence>
<evidence type="ECO:0000259" key="5">
    <source>
        <dbReference type="Pfam" id="PF00496"/>
    </source>
</evidence>
<name>A0ABQ4SL66_9HYPH</name>